<dbReference type="InterPro" id="IPR011006">
    <property type="entry name" value="CheY-like_superfamily"/>
</dbReference>
<evidence type="ECO:0000313" key="6">
    <source>
        <dbReference type="EMBL" id="TDB59561.1"/>
    </source>
</evidence>
<dbReference type="SUPFAM" id="SSF52172">
    <property type="entry name" value="CheY-like"/>
    <property type="match status" value="1"/>
</dbReference>
<dbReference type="EMBL" id="SMJU01000020">
    <property type="protein sequence ID" value="TDB59561.1"/>
    <property type="molecule type" value="Genomic_DNA"/>
</dbReference>
<dbReference type="CDD" id="cd06170">
    <property type="entry name" value="LuxR_C_like"/>
    <property type="match status" value="1"/>
</dbReference>
<evidence type="ECO:0000313" key="7">
    <source>
        <dbReference type="Proteomes" id="UP000295706"/>
    </source>
</evidence>
<evidence type="ECO:0000256" key="1">
    <source>
        <dbReference type="ARBA" id="ARBA00022553"/>
    </source>
</evidence>
<dbReference type="GO" id="GO:0003677">
    <property type="term" value="F:DNA binding"/>
    <property type="evidence" value="ECO:0007669"/>
    <property type="project" value="UniProtKB-KW"/>
</dbReference>
<proteinExistence type="predicted"/>
<comment type="caution">
    <text evidence="6">The sequence shown here is derived from an EMBL/GenBank/DDBJ whole genome shotgun (WGS) entry which is preliminary data.</text>
</comment>
<dbReference type="Proteomes" id="UP000295706">
    <property type="component" value="Unassembled WGS sequence"/>
</dbReference>
<keyword evidence="1 3" id="KW-0597">Phosphoprotein</keyword>
<feature type="domain" description="Response regulatory" evidence="5">
    <location>
        <begin position="3"/>
        <end position="120"/>
    </location>
</feature>
<dbReference type="AlphaFoldDB" id="A0A4R4JZW0"/>
<dbReference type="Gene3D" id="3.40.50.2300">
    <property type="match status" value="1"/>
</dbReference>
<dbReference type="SMART" id="SM00448">
    <property type="entry name" value="REC"/>
    <property type="match status" value="1"/>
</dbReference>
<dbReference type="CDD" id="cd17535">
    <property type="entry name" value="REC_NarL-like"/>
    <property type="match status" value="1"/>
</dbReference>
<dbReference type="Pfam" id="PF00196">
    <property type="entry name" value="GerE"/>
    <property type="match status" value="1"/>
</dbReference>
<dbReference type="SUPFAM" id="SSF46894">
    <property type="entry name" value="C-terminal effector domain of the bipartite response regulators"/>
    <property type="match status" value="1"/>
</dbReference>
<dbReference type="PROSITE" id="PS50043">
    <property type="entry name" value="HTH_LUXR_2"/>
    <property type="match status" value="1"/>
</dbReference>
<sequence>MINIAIVDDNDFILSQFSDFQGSLENIAVLLLAGSIEEFELQLSEVDTIDILFLDINLPNQTGLEALPNLKVLLPDTNIIMFTVHEEEKYLIQAFCNGAVGYLLKDIDMQTLSEYIHIVQKGGSAISAKVAQYIVKLVCEQQTPLKVLNDKEYEVLQLLSEGWSYKLIADRTGLSTDGVRFYIKRIYRALNVNSKGEAIRIFYKGM</sequence>
<dbReference type="InterPro" id="IPR001789">
    <property type="entry name" value="Sig_transdc_resp-reg_receiver"/>
</dbReference>
<dbReference type="PROSITE" id="PS50110">
    <property type="entry name" value="RESPONSE_REGULATORY"/>
    <property type="match status" value="1"/>
</dbReference>
<reference evidence="6 7" key="1">
    <citation type="submission" date="2019-02" db="EMBL/GenBank/DDBJ databases">
        <title>Arundinibacter roseus gen. nov., sp. nov., a new member of the family Cytophagaceae.</title>
        <authorList>
            <person name="Szuroczki S."/>
            <person name="Khayer B."/>
            <person name="Sproer C."/>
            <person name="Toumi M."/>
            <person name="Szabo A."/>
            <person name="Felfoldi T."/>
            <person name="Schumann P."/>
            <person name="Toth E."/>
        </authorList>
    </citation>
    <scope>NUCLEOTIDE SEQUENCE [LARGE SCALE GENOMIC DNA]</scope>
    <source>
        <strain evidence="6 7">DMA-k-7a</strain>
    </source>
</reference>
<feature type="domain" description="HTH luxR-type" evidence="4">
    <location>
        <begin position="141"/>
        <end position="206"/>
    </location>
</feature>
<keyword evidence="2" id="KW-0238">DNA-binding</keyword>
<evidence type="ECO:0000256" key="2">
    <source>
        <dbReference type="ARBA" id="ARBA00023125"/>
    </source>
</evidence>
<feature type="modified residue" description="4-aspartylphosphate" evidence="3">
    <location>
        <position position="55"/>
    </location>
</feature>
<dbReference type="OrthoDB" id="9797341at2"/>
<dbReference type="SMART" id="SM00421">
    <property type="entry name" value="HTH_LUXR"/>
    <property type="match status" value="1"/>
</dbReference>
<gene>
    <name evidence="6" type="ORF">EZE20_22445</name>
</gene>
<dbReference type="InterPro" id="IPR000792">
    <property type="entry name" value="Tscrpt_reg_LuxR_C"/>
</dbReference>
<dbReference type="GO" id="GO:0000160">
    <property type="term" value="P:phosphorelay signal transduction system"/>
    <property type="evidence" value="ECO:0007669"/>
    <property type="project" value="InterPro"/>
</dbReference>
<dbReference type="InterPro" id="IPR016032">
    <property type="entry name" value="Sig_transdc_resp-reg_C-effctor"/>
</dbReference>
<dbReference type="PANTHER" id="PTHR43214">
    <property type="entry name" value="TWO-COMPONENT RESPONSE REGULATOR"/>
    <property type="match status" value="1"/>
</dbReference>
<dbReference type="Pfam" id="PF00072">
    <property type="entry name" value="Response_reg"/>
    <property type="match status" value="1"/>
</dbReference>
<organism evidence="6 7">
    <name type="scientific">Arundinibacter roseus</name>
    <dbReference type="NCBI Taxonomy" id="2070510"/>
    <lineage>
        <taxon>Bacteria</taxon>
        <taxon>Pseudomonadati</taxon>
        <taxon>Bacteroidota</taxon>
        <taxon>Cytophagia</taxon>
        <taxon>Cytophagales</taxon>
        <taxon>Spirosomataceae</taxon>
        <taxon>Arundinibacter</taxon>
    </lineage>
</organism>
<evidence type="ECO:0000259" key="5">
    <source>
        <dbReference type="PROSITE" id="PS50110"/>
    </source>
</evidence>
<dbReference type="RefSeq" id="WP_132121981.1">
    <property type="nucleotide sequence ID" value="NZ_SMJU01000020.1"/>
</dbReference>
<evidence type="ECO:0000256" key="3">
    <source>
        <dbReference type="PROSITE-ProRule" id="PRU00169"/>
    </source>
</evidence>
<evidence type="ECO:0000259" key="4">
    <source>
        <dbReference type="PROSITE" id="PS50043"/>
    </source>
</evidence>
<accession>A0A4R4JZW0</accession>
<keyword evidence="7" id="KW-1185">Reference proteome</keyword>
<dbReference type="InterPro" id="IPR039420">
    <property type="entry name" value="WalR-like"/>
</dbReference>
<protein>
    <submittedName>
        <fullName evidence="6">Response regulator transcription factor</fullName>
    </submittedName>
</protein>
<name>A0A4R4JZW0_9BACT</name>
<dbReference type="InterPro" id="IPR058245">
    <property type="entry name" value="NreC/VraR/RcsB-like_REC"/>
</dbReference>
<dbReference type="GO" id="GO:0006355">
    <property type="term" value="P:regulation of DNA-templated transcription"/>
    <property type="evidence" value="ECO:0007669"/>
    <property type="project" value="InterPro"/>
</dbReference>